<gene>
    <name evidence="2" type="ORF">SAMN05216227_1006124</name>
</gene>
<accession>A0A1H8D8G8</accession>
<feature type="signal peptide" evidence="1">
    <location>
        <begin position="1"/>
        <end position="24"/>
    </location>
</feature>
<name>A0A1H8D8G8_9RHOB</name>
<evidence type="ECO:0008006" key="4">
    <source>
        <dbReference type="Google" id="ProtNLM"/>
    </source>
</evidence>
<sequence>MSYGSAAALQAAVYAQLTSAAALAGVLVVDAVPTGSGAGTFVLIGPEEVIDQADKTGGGAEHRLVVSVISDATGFAAAKAVAVAVSDALDDASLVLTRGRLVSLRFLRARAQRLDAGGARRIDLSFRARLED</sequence>
<dbReference type="RefSeq" id="WP_050521009.1">
    <property type="nucleotide sequence ID" value="NZ_FOCO01000006.1"/>
</dbReference>
<dbReference type="InterPro" id="IPR053745">
    <property type="entry name" value="Viral_Tail_Comp_sf"/>
</dbReference>
<reference evidence="2 3" key="1">
    <citation type="submission" date="2016-10" db="EMBL/GenBank/DDBJ databases">
        <authorList>
            <person name="de Groot N.N."/>
        </authorList>
    </citation>
    <scope>NUCLEOTIDE SEQUENCE [LARGE SCALE GENOMIC DNA]</scope>
    <source>
        <strain evidence="2 3">CGMCC 1.10836</strain>
    </source>
</reference>
<dbReference type="AlphaFoldDB" id="A0A1H8D8G8"/>
<feature type="chain" id="PRO_5010274749" description="DUF3168 domain-containing protein" evidence="1">
    <location>
        <begin position="25"/>
        <end position="132"/>
    </location>
</feature>
<dbReference type="InterPro" id="IPR021508">
    <property type="entry name" value="Gp17-like"/>
</dbReference>
<evidence type="ECO:0000313" key="3">
    <source>
        <dbReference type="Proteomes" id="UP000183002"/>
    </source>
</evidence>
<evidence type="ECO:0000313" key="2">
    <source>
        <dbReference type="EMBL" id="SEN03651.1"/>
    </source>
</evidence>
<organism evidence="2 3">
    <name type="scientific">Pseudorhodobacter antarcticus</name>
    <dbReference type="NCBI Taxonomy" id="1077947"/>
    <lineage>
        <taxon>Bacteria</taxon>
        <taxon>Pseudomonadati</taxon>
        <taxon>Pseudomonadota</taxon>
        <taxon>Alphaproteobacteria</taxon>
        <taxon>Rhodobacterales</taxon>
        <taxon>Paracoccaceae</taxon>
        <taxon>Pseudorhodobacter</taxon>
    </lineage>
</organism>
<evidence type="ECO:0000256" key="1">
    <source>
        <dbReference type="SAM" id="SignalP"/>
    </source>
</evidence>
<dbReference type="Gene3D" id="3.30.2000.30">
    <property type="match status" value="1"/>
</dbReference>
<dbReference type="STRING" id="1077947.SAMN05216227_1006124"/>
<proteinExistence type="predicted"/>
<keyword evidence="3" id="KW-1185">Reference proteome</keyword>
<dbReference type="OrthoDB" id="7644395at2"/>
<dbReference type="Proteomes" id="UP000183002">
    <property type="component" value="Unassembled WGS sequence"/>
</dbReference>
<keyword evidence="1" id="KW-0732">Signal</keyword>
<dbReference type="Pfam" id="PF11367">
    <property type="entry name" value="Tail_completion_gp17"/>
    <property type="match status" value="1"/>
</dbReference>
<dbReference type="EMBL" id="FOCO01000006">
    <property type="protein sequence ID" value="SEN03651.1"/>
    <property type="molecule type" value="Genomic_DNA"/>
</dbReference>
<protein>
    <recommendedName>
        <fullName evidence="4">DUF3168 domain-containing protein</fullName>
    </recommendedName>
</protein>